<dbReference type="PANTHER" id="PTHR33835:SF1">
    <property type="entry name" value="METALLO-BETA-LACTAMASE DOMAIN-CONTAINING PROTEIN"/>
    <property type="match status" value="1"/>
</dbReference>
<dbReference type="AlphaFoldDB" id="A0A934V1Y0"/>
<reference evidence="1" key="2">
    <citation type="journal article" date="2020" name="Microorganisms">
        <title>Osmotic Adaptation and Compatible Solute Biosynthesis of Phototrophic Bacteria as Revealed from Genome Analyses.</title>
        <authorList>
            <person name="Imhoff J.F."/>
            <person name="Rahn T."/>
            <person name="Kunzel S."/>
            <person name="Keller A."/>
            <person name="Neulinger S.C."/>
        </authorList>
    </citation>
    <scope>NUCLEOTIDE SEQUENCE</scope>
    <source>
        <strain evidence="1">DSM 9154</strain>
    </source>
</reference>
<dbReference type="PANTHER" id="PTHR33835">
    <property type="entry name" value="YALI0C07656P"/>
    <property type="match status" value="1"/>
</dbReference>
<accession>A0A934V1Y0</accession>
<keyword evidence="2" id="KW-1185">Reference proteome</keyword>
<dbReference type="Proteomes" id="UP000778970">
    <property type="component" value="Unassembled WGS sequence"/>
</dbReference>
<comment type="caution">
    <text evidence="1">The sequence shown here is derived from an EMBL/GenBank/DDBJ whole genome shotgun (WGS) entry which is preliminary data.</text>
</comment>
<dbReference type="RefSeq" id="WP_051431856.1">
    <property type="nucleotide sequence ID" value="NZ_NRRE01000030.1"/>
</dbReference>
<dbReference type="InterPro" id="IPR025638">
    <property type="entry name" value="DUF4336"/>
</dbReference>
<dbReference type="Pfam" id="PF14234">
    <property type="entry name" value="DUF4336"/>
    <property type="match status" value="1"/>
</dbReference>
<name>A0A934V1Y0_9PROT</name>
<proteinExistence type="predicted"/>
<evidence type="ECO:0000313" key="1">
    <source>
        <dbReference type="EMBL" id="MBK1698846.1"/>
    </source>
</evidence>
<gene>
    <name evidence="1" type="ORF">CKO21_16495</name>
</gene>
<reference evidence="1" key="1">
    <citation type="submission" date="2017-08" db="EMBL/GenBank/DDBJ databases">
        <authorList>
            <person name="Imhoff J.F."/>
            <person name="Rahn T."/>
            <person name="Kuenzel S."/>
            <person name="Neulinger S.C."/>
        </authorList>
    </citation>
    <scope>NUCLEOTIDE SEQUENCE</scope>
    <source>
        <strain evidence="1">DSM 9154</strain>
    </source>
</reference>
<dbReference type="SUPFAM" id="SSF56281">
    <property type="entry name" value="Metallo-hydrolase/oxidoreductase"/>
    <property type="match status" value="1"/>
</dbReference>
<dbReference type="EMBL" id="NRRE01000030">
    <property type="protein sequence ID" value="MBK1698846.1"/>
    <property type="molecule type" value="Genomic_DNA"/>
</dbReference>
<dbReference type="InterPro" id="IPR036866">
    <property type="entry name" value="RibonucZ/Hydroxyglut_hydro"/>
</dbReference>
<sequence length="256" mass="28445">MPQTDDVETIDPYPPLGTLKAFAEDIWVVDGPVVQMKYIVGSLPFSTRATVIRLPDGRLWVHSPCALTDGLRTELDTLGPVTWLVAPNKLHWLYLANWQRAYPDASTHVAPGVETKAEAGGFRIDAILGDAAPTQWAGTIDQVLVPGSFMTEADFFHQPSRTLIVTDLIENFEPERLHRRWLALLMRLGGVMAPTGSTPRDLRLTFLPHRAAVRDAAATMLNWQPERIVLSHGRCYTRDGTATLQRALAWTNVKTA</sequence>
<evidence type="ECO:0000313" key="2">
    <source>
        <dbReference type="Proteomes" id="UP000778970"/>
    </source>
</evidence>
<protein>
    <submittedName>
        <fullName evidence="1">DUF4336 domain-containing protein</fullName>
    </submittedName>
</protein>
<organism evidence="1 2">
    <name type="scientific">Rhodovibrio salinarum</name>
    <dbReference type="NCBI Taxonomy" id="1087"/>
    <lineage>
        <taxon>Bacteria</taxon>
        <taxon>Pseudomonadati</taxon>
        <taxon>Pseudomonadota</taxon>
        <taxon>Alphaproteobacteria</taxon>
        <taxon>Rhodospirillales</taxon>
        <taxon>Rhodovibrionaceae</taxon>
        <taxon>Rhodovibrio</taxon>
    </lineage>
</organism>